<evidence type="ECO:0000259" key="7">
    <source>
        <dbReference type="PROSITE" id="PS00036"/>
    </source>
</evidence>
<dbReference type="CDD" id="cd14702">
    <property type="entry name" value="bZIP_plant_GBF1"/>
    <property type="match status" value="1"/>
</dbReference>
<evidence type="ECO:0000313" key="8">
    <source>
        <dbReference type="EMBL" id="KAK9786791.1"/>
    </source>
</evidence>
<feature type="compositionally biased region" description="Polar residues" evidence="6">
    <location>
        <begin position="79"/>
        <end position="96"/>
    </location>
</feature>
<dbReference type="SMART" id="SM00338">
    <property type="entry name" value="BRLZ"/>
    <property type="match status" value="1"/>
</dbReference>
<proteinExistence type="predicted"/>
<dbReference type="EMBL" id="JALJOQ010000264">
    <property type="protein sequence ID" value="KAK9786791.1"/>
    <property type="molecule type" value="Genomic_DNA"/>
</dbReference>
<protein>
    <recommendedName>
        <fullName evidence="7">BZIP domain-containing protein</fullName>
    </recommendedName>
</protein>
<dbReference type="GO" id="GO:0005634">
    <property type="term" value="C:nucleus"/>
    <property type="evidence" value="ECO:0007669"/>
    <property type="project" value="UniProtKB-SubCell"/>
</dbReference>
<keyword evidence="2" id="KW-0805">Transcription regulation</keyword>
<evidence type="ECO:0000256" key="3">
    <source>
        <dbReference type="ARBA" id="ARBA00023125"/>
    </source>
</evidence>
<evidence type="ECO:0000313" key="9">
    <source>
        <dbReference type="Proteomes" id="UP001465755"/>
    </source>
</evidence>
<evidence type="ECO:0000256" key="1">
    <source>
        <dbReference type="ARBA" id="ARBA00004123"/>
    </source>
</evidence>
<evidence type="ECO:0000256" key="5">
    <source>
        <dbReference type="ARBA" id="ARBA00023242"/>
    </source>
</evidence>
<keyword evidence="9" id="KW-1185">Reference proteome</keyword>
<dbReference type="InterPro" id="IPR045314">
    <property type="entry name" value="bZIP_plant_GBF1"/>
</dbReference>
<organism evidence="8 9">
    <name type="scientific">Symbiochloris irregularis</name>
    <dbReference type="NCBI Taxonomy" id="706552"/>
    <lineage>
        <taxon>Eukaryota</taxon>
        <taxon>Viridiplantae</taxon>
        <taxon>Chlorophyta</taxon>
        <taxon>core chlorophytes</taxon>
        <taxon>Trebouxiophyceae</taxon>
        <taxon>Trebouxiales</taxon>
        <taxon>Trebouxiaceae</taxon>
        <taxon>Symbiochloris</taxon>
    </lineage>
</organism>
<keyword evidence="5" id="KW-0539">Nucleus</keyword>
<sequence>METNTATGRLPSIPGPLEDIFEDFLLTVPALTADSLFIYIEESSTYNTAAPPAEAKLKSAGSDETLTSFVAPVEPEPLSSVTATKTAPKLDSTQPLPNWAPVQEKRPVDRPITYKGDPDSPLLSEDQRRQVKRRMANRISASRVRQRRQDECAELRKQLAASLQRERALMEHIRATECQVSEMQNQIQLLQKSLALATPLGCSLVPV</sequence>
<comment type="caution">
    <text evidence="8">The sequence shown here is derived from an EMBL/GenBank/DDBJ whole genome shotgun (WGS) entry which is preliminary data.</text>
</comment>
<name>A0AAW1NMM4_9CHLO</name>
<dbReference type="GO" id="GO:0003677">
    <property type="term" value="F:DNA binding"/>
    <property type="evidence" value="ECO:0007669"/>
    <property type="project" value="UniProtKB-KW"/>
</dbReference>
<accession>A0AAW1NMM4</accession>
<dbReference type="Proteomes" id="UP001465755">
    <property type="component" value="Unassembled WGS sequence"/>
</dbReference>
<feature type="region of interest" description="Disordered" evidence="6">
    <location>
        <begin position="77"/>
        <end position="148"/>
    </location>
</feature>
<keyword evidence="3" id="KW-0238">DNA-binding</keyword>
<dbReference type="InterPro" id="IPR004827">
    <property type="entry name" value="bZIP"/>
</dbReference>
<evidence type="ECO:0000256" key="2">
    <source>
        <dbReference type="ARBA" id="ARBA00023015"/>
    </source>
</evidence>
<dbReference type="PROSITE" id="PS00036">
    <property type="entry name" value="BZIP_BASIC"/>
    <property type="match status" value="1"/>
</dbReference>
<dbReference type="AlphaFoldDB" id="A0AAW1NMM4"/>
<feature type="domain" description="BZIP" evidence="7">
    <location>
        <begin position="132"/>
        <end position="147"/>
    </location>
</feature>
<dbReference type="GO" id="GO:0003700">
    <property type="term" value="F:DNA-binding transcription factor activity"/>
    <property type="evidence" value="ECO:0007669"/>
    <property type="project" value="InterPro"/>
</dbReference>
<keyword evidence="4" id="KW-0804">Transcription</keyword>
<comment type="subcellular location">
    <subcellularLocation>
        <location evidence="1">Nucleus</location>
    </subcellularLocation>
</comment>
<gene>
    <name evidence="8" type="ORF">WJX73_009066</name>
</gene>
<evidence type="ECO:0000256" key="6">
    <source>
        <dbReference type="SAM" id="MobiDB-lite"/>
    </source>
</evidence>
<evidence type="ECO:0000256" key="4">
    <source>
        <dbReference type="ARBA" id="ARBA00023163"/>
    </source>
</evidence>
<reference evidence="8 9" key="1">
    <citation type="journal article" date="2024" name="Nat. Commun.">
        <title>Phylogenomics reveals the evolutionary origins of lichenization in chlorophyte algae.</title>
        <authorList>
            <person name="Puginier C."/>
            <person name="Libourel C."/>
            <person name="Otte J."/>
            <person name="Skaloud P."/>
            <person name="Haon M."/>
            <person name="Grisel S."/>
            <person name="Petersen M."/>
            <person name="Berrin J.G."/>
            <person name="Delaux P.M."/>
            <person name="Dal Grande F."/>
            <person name="Keller J."/>
        </authorList>
    </citation>
    <scope>NUCLEOTIDE SEQUENCE [LARGE SCALE GENOMIC DNA]</scope>
    <source>
        <strain evidence="8 9">SAG 2036</strain>
    </source>
</reference>